<evidence type="ECO:0000256" key="8">
    <source>
        <dbReference type="SAM" id="Coils"/>
    </source>
</evidence>
<dbReference type="PROSITE" id="PS00105">
    <property type="entry name" value="AA_TRANSFER_CLASS_1"/>
    <property type="match status" value="1"/>
</dbReference>
<evidence type="ECO:0000256" key="6">
    <source>
        <dbReference type="ARBA" id="ARBA00022898"/>
    </source>
</evidence>
<feature type="coiled-coil region" evidence="8">
    <location>
        <begin position="308"/>
        <end position="339"/>
    </location>
</feature>
<comment type="subunit">
    <text evidence="3">Homodimer.</text>
</comment>
<dbReference type="PANTHER" id="PTHR11879:SF37">
    <property type="entry name" value="AROMATIC-AMINO-ACID AMINOTRANSFERASE"/>
    <property type="match status" value="1"/>
</dbReference>
<keyword evidence="8" id="KW-0175">Coiled coil</keyword>
<evidence type="ECO:0000256" key="2">
    <source>
        <dbReference type="ARBA" id="ARBA00007441"/>
    </source>
</evidence>
<dbReference type="CDD" id="cd00609">
    <property type="entry name" value="AAT_like"/>
    <property type="match status" value="1"/>
</dbReference>
<dbReference type="KEGG" id="kso:CKSOR_00235"/>
<dbReference type="GO" id="GO:0030170">
    <property type="term" value="F:pyridoxal phosphate binding"/>
    <property type="evidence" value="ECO:0007669"/>
    <property type="project" value="InterPro"/>
</dbReference>
<evidence type="ECO:0000256" key="5">
    <source>
        <dbReference type="ARBA" id="ARBA00022679"/>
    </source>
</evidence>
<reference evidence="10 11" key="1">
    <citation type="journal article" date="2018" name="Parasitology">
        <title>The reduced genome of Candidatus Kinetoplastibacterium sorsogonicusi, the endosymbiont of Kentomonas sorsogonicus (Trypanosomatidae): loss of the haem-synthesis pathway.</title>
        <authorList>
            <person name="Silva F.M."/>
            <person name="Kostygov A.Y."/>
            <person name="Spodareva V.V."/>
            <person name="Butenko A."/>
            <person name="Tossou R."/>
            <person name="Lukes J."/>
            <person name="Yurchenko V."/>
            <person name="Alves J.M.P."/>
        </authorList>
    </citation>
    <scope>NUCLEOTIDE SEQUENCE [LARGE SCALE GENOMIC DNA]</scope>
    <source>
        <strain evidence="10 11">MF-08</strain>
    </source>
</reference>
<evidence type="ECO:0000313" key="11">
    <source>
        <dbReference type="Proteomes" id="UP000266796"/>
    </source>
</evidence>
<dbReference type="Pfam" id="PF00155">
    <property type="entry name" value="Aminotran_1_2"/>
    <property type="match status" value="1"/>
</dbReference>
<dbReference type="GO" id="GO:0033585">
    <property type="term" value="P:L-phenylalanine biosynthetic process from chorismate via phenylpyruvate"/>
    <property type="evidence" value="ECO:0007669"/>
    <property type="project" value="TreeGrafter"/>
</dbReference>
<dbReference type="FunFam" id="3.90.1150.10:FF:000001">
    <property type="entry name" value="Aspartate aminotransferase"/>
    <property type="match status" value="1"/>
</dbReference>
<dbReference type="EMBL" id="CP025628">
    <property type="protein sequence ID" value="AWD32357.1"/>
    <property type="molecule type" value="Genomic_DNA"/>
</dbReference>
<protein>
    <recommendedName>
        <fullName evidence="7">Aminotransferase</fullName>
        <ecNumber evidence="7">2.6.1.-</ecNumber>
    </recommendedName>
</protein>
<dbReference type="InterPro" id="IPR004839">
    <property type="entry name" value="Aminotransferase_I/II_large"/>
</dbReference>
<dbReference type="Gene3D" id="3.90.1150.10">
    <property type="entry name" value="Aspartate Aminotransferase, domain 1"/>
    <property type="match status" value="1"/>
</dbReference>
<organism evidence="10 11">
    <name type="scientific">Candidatus Kinetoplastidibacterium kentomonadis</name>
    <dbReference type="NCBI Taxonomy" id="1576550"/>
    <lineage>
        <taxon>Bacteria</taxon>
        <taxon>Pseudomonadati</taxon>
        <taxon>Pseudomonadota</taxon>
        <taxon>Betaproteobacteria</taxon>
        <taxon>Candidatus Kinetoplastidibacterium</taxon>
    </lineage>
</organism>
<evidence type="ECO:0000256" key="3">
    <source>
        <dbReference type="ARBA" id="ARBA00011738"/>
    </source>
</evidence>
<dbReference type="NCBIfam" id="NF006719">
    <property type="entry name" value="PRK09257.1"/>
    <property type="match status" value="1"/>
</dbReference>
<dbReference type="InterPro" id="IPR015421">
    <property type="entry name" value="PyrdxlP-dep_Trfase_major"/>
</dbReference>
<dbReference type="EC" id="2.6.1.-" evidence="7"/>
<dbReference type="InterPro" id="IPR000796">
    <property type="entry name" value="Asp_trans"/>
</dbReference>
<gene>
    <name evidence="10" type="primary">tyrB</name>
    <name evidence="10" type="ORF">CKSOR_00235</name>
</gene>
<dbReference type="GO" id="GO:0042802">
    <property type="term" value="F:identical protein binding"/>
    <property type="evidence" value="ECO:0007669"/>
    <property type="project" value="TreeGrafter"/>
</dbReference>
<accession>A0A3S7J9K6</accession>
<dbReference type="PRINTS" id="PR00799">
    <property type="entry name" value="TRANSAMINASE"/>
</dbReference>
<evidence type="ECO:0000313" key="10">
    <source>
        <dbReference type="EMBL" id="AWD32357.1"/>
    </source>
</evidence>
<dbReference type="InterPro" id="IPR004838">
    <property type="entry name" value="NHTrfase_class1_PyrdxlP-BS"/>
</dbReference>
<dbReference type="PANTHER" id="PTHR11879">
    <property type="entry name" value="ASPARTATE AMINOTRANSFERASE"/>
    <property type="match status" value="1"/>
</dbReference>
<name>A0A3S7J9K6_9PROT</name>
<dbReference type="InterPro" id="IPR015422">
    <property type="entry name" value="PyrdxlP-dep_Trfase_small"/>
</dbReference>
<dbReference type="AlphaFoldDB" id="A0A3S7J9K6"/>
<dbReference type="Gene3D" id="3.40.640.10">
    <property type="entry name" value="Type I PLP-dependent aspartate aminotransferase-like (Major domain)"/>
    <property type="match status" value="1"/>
</dbReference>
<keyword evidence="11" id="KW-1185">Reference proteome</keyword>
<dbReference type="SUPFAM" id="SSF53383">
    <property type="entry name" value="PLP-dependent transferases"/>
    <property type="match status" value="1"/>
</dbReference>
<evidence type="ECO:0000256" key="4">
    <source>
        <dbReference type="ARBA" id="ARBA00022576"/>
    </source>
</evidence>
<keyword evidence="4 7" id="KW-0032">Aminotransferase</keyword>
<evidence type="ECO:0000256" key="1">
    <source>
        <dbReference type="ARBA" id="ARBA00001933"/>
    </source>
</evidence>
<dbReference type="FunFam" id="3.40.640.10:FF:000015">
    <property type="entry name" value="Aspartate aminotransferase"/>
    <property type="match status" value="1"/>
</dbReference>
<comment type="cofactor">
    <cofactor evidence="1 7">
        <name>pyridoxal 5'-phosphate</name>
        <dbReference type="ChEBI" id="CHEBI:597326"/>
    </cofactor>
</comment>
<dbReference type="InterPro" id="IPR015424">
    <property type="entry name" value="PyrdxlP-dep_Trfase"/>
</dbReference>
<sequence length="401" mass="45277">METIFKSIELAPKDPILGLNEQYKEDNRKDKINLGIGVYYNESGNIPTLSVVSQVEKELVKISSSRAYLPIDGIQNYNKSVQKLLLGDYQIQYSNQNRIVTVQTLGGTGALKIGSDLLYTILPNSKVYISNPSWENHRTIFEGSGFEVKQYKYYDKNSHNLDFNGMLKDFETLDEHSIVILHACCHNPTGVDPSNTQWKEIANIIKQKKLIPFIDIAYQGFGNNLEDDSAIIRIFAEMDIPILISSSFSKSFALYGERVGALTVLTGNQKESDCLLSQIKRIIRSNYSNPPTHGAKIVSTILNDQILFSKWKDELSIMRNRIKDMRNKLTNKLNEISNKDFSFINKQIGMFSYSGLNKNEVDKLISEYAIYIIGNGRICIAAINDSNITKIANSISQVISK</sequence>
<proteinExistence type="inferred from homology"/>
<dbReference type="GO" id="GO:0005829">
    <property type="term" value="C:cytosol"/>
    <property type="evidence" value="ECO:0007669"/>
    <property type="project" value="TreeGrafter"/>
</dbReference>
<dbReference type="Proteomes" id="UP000266796">
    <property type="component" value="Chromosome"/>
</dbReference>
<evidence type="ECO:0000256" key="7">
    <source>
        <dbReference type="RuleBase" id="RU000481"/>
    </source>
</evidence>
<feature type="domain" description="Aminotransferase class I/classII large" evidence="9">
    <location>
        <begin position="29"/>
        <end position="395"/>
    </location>
</feature>
<evidence type="ECO:0000259" key="9">
    <source>
        <dbReference type="Pfam" id="PF00155"/>
    </source>
</evidence>
<keyword evidence="6" id="KW-0663">Pyridoxal phosphate</keyword>
<dbReference type="GO" id="GO:0004838">
    <property type="term" value="F:L-tyrosine-2-oxoglutarate transaminase activity"/>
    <property type="evidence" value="ECO:0007669"/>
    <property type="project" value="TreeGrafter"/>
</dbReference>
<comment type="similarity">
    <text evidence="2 7">Belongs to the class-I pyridoxal-phosphate-dependent aminotransferase family.</text>
</comment>
<keyword evidence="5 7" id="KW-0808">Transferase</keyword>
<dbReference type="OrthoDB" id="9766445at2"/>
<dbReference type="RefSeq" id="WP_108673775.1">
    <property type="nucleotide sequence ID" value="NZ_CP025628.1"/>
</dbReference>